<gene>
    <name evidence="1" type="ORF">RHMOL_Rhmol11G0279800</name>
</gene>
<comment type="caution">
    <text evidence="1">The sequence shown here is derived from an EMBL/GenBank/DDBJ whole genome shotgun (WGS) entry which is preliminary data.</text>
</comment>
<proteinExistence type="predicted"/>
<accession>A0ACC0LWW3</accession>
<dbReference type="EMBL" id="CM046398">
    <property type="protein sequence ID" value="KAI8533215.1"/>
    <property type="molecule type" value="Genomic_DNA"/>
</dbReference>
<name>A0ACC0LWW3_RHOML</name>
<dbReference type="Proteomes" id="UP001062846">
    <property type="component" value="Chromosome 11"/>
</dbReference>
<evidence type="ECO:0000313" key="1">
    <source>
        <dbReference type="EMBL" id="KAI8533215.1"/>
    </source>
</evidence>
<organism evidence="1 2">
    <name type="scientific">Rhododendron molle</name>
    <name type="common">Chinese azalea</name>
    <name type="synonym">Azalea mollis</name>
    <dbReference type="NCBI Taxonomy" id="49168"/>
    <lineage>
        <taxon>Eukaryota</taxon>
        <taxon>Viridiplantae</taxon>
        <taxon>Streptophyta</taxon>
        <taxon>Embryophyta</taxon>
        <taxon>Tracheophyta</taxon>
        <taxon>Spermatophyta</taxon>
        <taxon>Magnoliopsida</taxon>
        <taxon>eudicotyledons</taxon>
        <taxon>Gunneridae</taxon>
        <taxon>Pentapetalae</taxon>
        <taxon>asterids</taxon>
        <taxon>Ericales</taxon>
        <taxon>Ericaceae</taxon>
        <taxon>Ericoideae</taxon>
        <taxon>Rhodoreae</taxon>
        <taxon>Rhododendron</taxon>
    </lineage>
</organism>
<protein>
    <submittedName>
        <fullName evidence="1">Uncharacterized protein</fullName>
    </submittedName>
</protein>
<sequence length="448" mass="48245">MEKVGGLRHLFVTVFLSSFAGVVVIPGITDVTMSALCPGVDECSLAIYLSGFQQAITGVGTVLMLPLIGSLSDVYGRKALLTLPMTISIIPLVILAYSRTTNFFYAYYVSKTLTAVISEGSVLCLSLAYVADNVLERSRASAFGLVSGAFYAGFVGGTFAARFLSTSQTFQVAAIVSMIAVVYMRIFLKDDCTIRRNTSDSLKHPILMTEEEETTPSDDELLSSSKEVEVFKKIPSPNDLVCLLKTSKTISQAAVVAFFNSLAEGGLQASALYFFKARFHFTKNQYADVMLIMGIAGTISQMIFMPLLAPVVGEEKLLSVALFGGFLCMLMNSIAWSIWVPYVVAAFGIFTSFASPCLRSIVSKQVGPNEQGIAQGCISGISSFANIISPFIFSPLTDLFLSKRAPFYFPGFSIMCSGLATMVAFIPSLLIRAVPPSSKKVSCDDCEA</sequence>
<evidence type="ECO:0000313" key="2">
    <source>
        <dbReference type="Proteomes" id="UP001062846"/>
    </source>
</evidence>
<keyword evidence="2" id="KW-1185">Reference proteome</keyword>
<reference evidence="1" key="1">
    <citation type="submission" date="2022-02" db="EMBL/GenBank/DDBJ databases">
        <title>Plant Genome Project.</title>
        <authorList>
            <person name="Zhang R.-G."/>
        </authorList>
    </citation>
    <scope>NUCLEOTIDE SEQUENCE</scope>
    <source>
        <strain evidence="1">AT1</strain>
    </source>
</reference>